<dbReference type="Proteomes" id="UP000830768">
    <property type="component" value="Chromosome 8"/>
</dbReference>
<keyword evidence="2" id="KW-1185">Reference proteome</keyword>
<evidence type="ECO:0000313" key="2">
    <source>
        <dbReference type="Proteomes" id="UP000830768"/>
    </source>
</evidence>
<evidence type="ECO:0000313" key="1">
    <source>
        <dbReference type="EMBL" id="UPK99472.1"/>
    </source>
</evidence>
<dbReference type="EMBL" id="CP090036">
    <property type="protein sequence ID" value="UPK99472.1"/>
    <property type="molecule type" value="Genomic_DNA"/>
</dbReference>
<proteinExistence type="predicted"/>
<sequence length="773" mass="88394">MRPEDIQVRTVMVPDNDLLHWRNIMTLQGAIVRGETEVLLHNYPEIPIEYWDKIRHYQRQLDKRYNFYYRDAHPKNIPQHVDHATARRGIDDVQWKGFRFEFIKVLAAGGHGYVSLWRVWFEDGSSKKVVIKRALGGSFDVGRESRFHLRYAGAEHTSQILDLHAEAMKIQNQVRQRNPLARLRYRNGSDFNAGSLQLIVFEFMEHGDLHKVLTLASQMDAEFPDRTLWGIWECLVRGVASVAYVPSFLAMRRDFDKELQTAIDTNRLEHFLAQLENIQQSHDVHMDLEELNVLAGRSDSHSNHPIFKLHDLGAFSYIMSEKWKTWGDAKYWKLRKPCKLHRVTPEQVHQDWDQLRTDEGVDLDGSQFAGEDLTQGHPIAGRFGTWTNIFFIGKVMEAAITFLTEAYPFDAYHFDSMDGTQSGNTHGWLLQDPSFSHVDPTLRDLLMRCQHEVPGERPSITTLLREIAIRKMHPFYQSPEEMEYFWECFFGPQDLQPISDPIDDDVADALEESMAEGIIPFLYPYPGSKPHRHEEQADSAPAERLEYFQKWIDRQSRVSGDEDEARQTPVGGHQPHVPRRPANLRVPQRIARRPIDDRPSAAAAAPSWLKAPSLETAAMDDDEAAQEDAGGSYANLRCARAEPDGSVSESGSDKSPAPKARRGIKFDLPKSGARRGKAKKTGSIYDRSKMRFPNRKERGSRVNKRVSGPSRRSIKTSVKMPTLNKFVQAAMDDMPMAIRNLMARTKHLERRLAEGNLPAFAYITAGGKGGFDD</sequence>
<protein>
    <submittedName>
        <fullName evidence="1">Uncharacterized protein</fullName>
    </submittedName>
</protein>
<gene>
    <name evidence="1" type="ORF">LCI18_010407</name>
</gene>
<organism evidence="1 2">
    <name type="scientific">Fusarium solani subsp. cucurbitae</name>
    <name type="common">Neocosmosporum cucurbitae</name>
    <dbReference type="NCBI Taxonomy" id="2747967"/>
    <lineage>
        <taxon>Eukaryota</taxon>
        <taxon>Fungi</taxon>
        <taxon>Dikarya</taxon>
        <taxon>Ascomycota</taxon>
        <taxon>Pezizomycotina</taxon>
        <taxon>Sordariomycetes</taxon>
        <taxon>Hypocreomycetidae</taxon>
        <taxon>Hypocreales</taxon>
        <taxon>Nectriaceae</taxon>
        <taxon>Fusarium</taxon>
        <taxon>Fusarium solani species complex</taxon>
    </lineage>
</organism>
<name>A0ACD3ZEH0_FUSSC</name>
<reference evidence="1" key="1">
    <citation type="submission" date="2021-11" db="EMBL/GenBank/DDBJ databases">
        <title>Fusarium solani-melongenae Genome sequencing and assembly.</title>
        <authorList>
            <person name="Xie S."/>
            <person name="Huang L."/>
            <person name="Zhang X."/>
        </authorList>
    </citation>
    <scope>NUCLEOTIDE SEQUENCE</scope>
    <source>
        <strain evidence="1">CRI 24-3</strain>
    </source>
</reference>
<accession>A0ACD3ZEH0</accession>